<dbReference type="SUPFAM" id="SSF46589">
    <property type="entry name" value="tRNA-binding arm"/>
    <property type="match status" value="1"/>
</dbReference>
<evidence type="ECO:0000256" key="12">
    <source>
        <dbReference type="ARBA" id="ARBA00049255"/>
    </source>
</evidence>
<evidence type="ECO:0000256" key="10">
    <source>
        <dbReference type="ARBA" id="ARBA00022917"/>
    </source>
</evidence>
<dbReference type="EC" id="6.1.1.20" evidence="13"/>
<evidence type="ECO:0000256" key="5">
    <source>
        <dbReference type="ARBA" id="ARBA00022598"/>
    </source>
</evidence>
<keyword evidence="4 13" id="KW-0963">Cytoplasm</keyword>
<comment type="subunit">
    <text evidence="3 13">Tetramer of two alpha and two beta subunits.</text>
</comment>
<comment type="catalytic activity">
    <reaction evidence="12 13">
        <text>tRNA(Phe) + L-phenylalanine + ATP = L-phenylalanyl-tRNA(Phe) + AMP + diphosphate + H(+)</text>
        <dbReference type="Rhea" id="RHEA:19413"/>
        <dbReference type="Rhea" id="RHEA-COMP:9668"/>
        <dbReference type="Rhea" id="RHEA-COMP:9699"/>
        <dbReference type="ChEBI" id="CHEBI:15378"/>
        <dbReference type="ChEBI" id="CHEBI:30616"/>
        <dbReference type="ChEBI" id="CHEBI:33019"/>
        <dbReference type="ChEBI" id="CHEBI:58095"/>
        <dbReference type="ChEBI" id="CHEBI:78442"/>
        <dbReference type="ChEBI" id="CHEBI:78531"/>
        <dbReference type="ChEBI" id="CHEBI:456215"/>
        <dbReference type="EC" id="6.1.1.20"/>
    </reaction>
</comment>
<dbReference type="InterPro" id="IPR022911">
    <property type="entry name" value="Phe_tRNA_ligase_alpha1_bac"/>
</dbReference>
<keyword evidence="8 13" id="KW-0067">ATP-binding</keyword>
<evidence type="ECO:0000256" key="1">
    <source>
        <dbReference type="ARBA" id="ARBA00004496"/>
    </source>
</evidence>
<evidence type="ECO:0000256" key="7">
    <source>
        <dbReference type="ARBA" id="ARBA00022741"/>
    </source>
</evidence>
<keyword evidence="10 13" id="KW-0648">Protein biosynthesis</keyword>
<evidence type="ECO:0000256" key="11">
    <source>
        <dbReference type="ARBA" id="ARBA00023146"/>
    </source>
</evidence>
<comment type="subcellular location">
    <subcellularLocation>
        <location evidence="1 13">Cytoplasm</location>
    </subcellularLocation>
</comment>
<evidence type="ECO:0000256" key="3">
    <source>
        <dbReference type="ARBA" id="ARBA00011209"/>
    </source>
</evidence>
<comment type="similarity">
    <text evidence="2 13">Belongs to the class-II aminoacyl-tRNA synthetase family. Phe-tRNA synthetase alpha subunit type 1 subfamily.</text>
</comment>
<dbReference type="Gene3D" id="3.30.930.10">
    <property type="entry name" value="Bira Bifunctional Protein, Domain 2"/>
    <property type="match status" value="1"/>
</dbReference>
<dbReference type="Proteomes" id="UP000178602">
    <property type="component" value="Unassembled WGS sequence"/>
</dbReference>
<comment type="cofactor">
    <cofactor evidence="13">
        <name>Mg(2+)</name>
        <dbReference type="ChEBI" id="CHEBI:18420"/>
    </cofactor>
    <text evidence="13">Binds 2 magnesium ions per tetramer.</text>
</comment>
<dbReference type="GO" id="GO:0006432">
    <property type="term" value="P:phenylalanyl-tRNA aminoacylation"/>
    <property type="evidence" value="ECO:0007669"/>
    <property type="project" value="UniProtKB-UniRule"/>
</dbReference>
<keyword evidence="9 13" id="KW-0460">Magnesium</keyword>
<keyword evidence="7 13" id="KW-0547">Nucleotide-binding</keyword>
<dbReference type="InterPro" id="IPR006195">
    <property type="entry name" value="aa-tRNA-synth_II"/>
</dbReference>
<keyword evidence="6 13" id="KW-0479">Metal-binding</keyword>
<dbReference type="InterPro" id="IPR002319">
    <property type="entry name" value="Phenylalanyl-tRNA_Synthase"/>
</dbReference>
<evidence type="ECO:0000256" key="6">
    <source>
        <dbReference type="ARBA" id="ARBA00022723"/>
    </source>
</evidence>
<dbReference type="PANTHER" id="PTHR11538">
    <property type="entry name" value="PHENYLALANYL-TRNA SYNTHETASE"/>
    <property type="match status" value="1"/>
</dbReference>
<evidence type="ECO:0000313" key="15">
    <source>
        <dbReference type="EMBL" id="OGC27605.1"/>
    </source>
</evidence>
<dbReference type="GO" id="GO:0000049">
    <property type="term" value="F:tRNA binding"/>
    <property type="evidence" value="ECO:0007669"/>
    <property type="project" value="InterPro"/>
</dbReference>
<sequence length="340" mass="38368">MEKIKQLQDEALGLIRQAKDLAELDSVRIRFLGKKGELTEVLKSLGSLSPEERPKVGALVNEAKVVVEVALNDQKVSLQAREQQQKIASEKIDITLPGKGIKQGKLHPLTQTMERAKDIFLALGFEIEEGPEVELEYYNFDGLNIPAHHPSRDVDSTFVIKDDVVMRTHTSPVQVRVMEKRQPPLAIVAPGRVFRRDYDATHSPVFHQLEGFLVNKNVTFGDLKGILTEFLRQMFGQEKKVRFRPSFFPFTEPSAEVDVECLKCGSEGKKGCSICKGTGWLEILGSGMIDPNVFKAVGYDPEKYTGFAFGMGIERLAMLKYGIDDIRLFYENDLRFLEQF</sequence>
<dbReference type="GO" id="GO:0000287">
    <property type="term" value="F:magnesium ion binding"/>
    <property type="evidence" value="ECO:0007669"/>
    <property type="project" value="UniProtKB-UniRule"/>
</dbReference>
<name>A0A1F4T497_UNCSA</name>
<dbReference type="PANTHER" id="PTHR11538:SF41">
    <property type="entry name" value="PHENYLALANINE--TRNA LIGASE, MITOCHONDRIAL"/>
    <property type="match status" value="1"/>
</dbReference>
<dbReference type="Pfam" id="PF02912">
    <property type="entry name" value="Phe_tRNA-synt_N"/>
    <property type="match status" value="1"/>
</dbReference>
<feature type="binding site" evidence="13">
    <location>
        <position position="252"/>
    </location>
    <ligand>
        <name>Mg(2+)</name>
        <dbReference type="ChEBI" id="CHEBI:18420"/>
        <note>shared with beta subunit</note>
    </ligand>
</feature>
<reference evidence="15 16" key="1">
    <citation type="journal article" date="2016" name="Nat. Commun.">
        <title>Thousands of microbial genomes shed light on interconnected biogeochemical processes in an aquifer system.</title>
        <authorList>
            <person name="Anantharaman K."/>
            <person name="Brown C.T."/>
            <person name="Hug L.A."/>
            <person name="Sharon I."/>
            <person name="Castelle C.J."/>
            <person name="Probst A.J."/>
            <person name="Thomas B.C."/>
            <person name="Singh A."/>
            <person name="Wilkins M.J."/>
            <person name="Karaoz U."/>
            <person name="Brodie E.L."/>
            <person name="Williams K.H."/>
            <person name="Hubbard S.S."/>
            <person name="Banfield J.F."/>
        </authorList>
    </citation>
    <scope>NUCLEOTIDE SEQUENCE [LARGE SCALE GENOMIC DNA]</scope>
</reference>
<dbReference type="Pfam" id="PF01409">
    <property type="entry name" value="tRNA-synt_2d"/>
    <property type="match status" value="1"/>
</dbReference>
<dbReference type="NCBIfam" id="TIGR00468">
    <property type="entry name" value="pheS"/>
    <property type="match status" value="1"/>
</dbReference>
<dbReference type="GO" id="GO:0005524">
    <property type="term" value="F:ATP binding"/>
    <property type="evidence" value="ECO:0007669"/>
    <property type="project" value="UniProtKB-UniRule"/>
</dbReference>
<dbReference type="HAMAP" id="MF_00281">
    <property type="entry name" value="Phe_tRNA_synth_alpha1"/>
    <property type="match status" value="1"/>
</dbReference>
<evidence type="ECO:0000256" key="2">
    <source>
        <dbReference type="ARBA" id="ARBA00010207"/>
    </source>
</evidence>
<dbReference type="CDD" id="cd00496">
    <property type="entry name" value="PheRS_alpha_core"/>
    <property type="match status" value="1"/>
</dbReference>
<evidence type="ECO:0000256" key="9">
    <source>
        <dbReference type="ARBA" id="ARBA00022842"/>
    </source>
</evidence>
<accession>A0A1F4T497</accession>
<dbReference type="InterPro" id="IPR010978">
    <property type="entry name" value="tRNA-bd_arm"/>
</dbReference>
<organism evidence="15 16">
    <name type="scientific">candidate division WOR-1 bacterium RIFOXYC12_FULL_54_18</name>
    <dbReference type="NCBI Taxonomy" id="1802584"/>
    <lineage>
        <taxon>Bacteria</taxon>
        <taxon>Bacillati</taxon>
        <taxon>Saganbacteria</taxon>
    </lineage>
</organism>
<dbReference type="SUPFAM" id="SSF55681">
    <property type="entry name" value="Class II aaRS and biotin synthetases"/>
    <property type="match status" value="1"/>
</dbReference>
<proteinExistence type="inferred from homology"/>
<dbReference type="GO" id="GO:0005737">
    <property type="term" value="C:cytoplasm"/>
    <property type="evidence" value="ECO:0007669"/>
    <property type="project" value="UniProtKB-SubCell"/>
</dbReference>
<evidence type="ECO:0000256" key="8">
    <source>
        <dbReference type="ARBA" id="ARBA00022840"/>
    </source>
</evidence>
<keyword evidence="11 13" id="KW-0030">Aminoacyl-tRNA synthetase</keyword>
<keyword evidence="5 13" id="KW-0436">Ligase</keyword>
<dbReference type="PROSITE" id="PS50862">
    <property type="entry name" value="AA_TRNA_LIGASE_II"/>
    <property type="match status" value="1"/>
</dbReference>
<evidence type="ECO:0000256" key="13">
    <source>
        <dbReference type="HAMAP-Rule" id="MF_00281"/>
    </source>
</evidence>
<dbReference type="GO" id="GO:0004826">
    <property type="term" value="F:phenylalanine-tRNA ligase activity"/>
    <property type="evidence" value="ECO:0007669"/>
    <property type="project" value="UniProtKB-UniRule"/>
</dbReference>
<protein>
    <recommendedName>
        <fullName evidence="13">Phenylalanine--tRNA ligase alpha subunit</fullName>
        <ecNumber evidence="13">6.1.1.20</ecNumber>
    </recommendedName>
    <alternativeName>
        <fullName evidence="13">Phenylalanyl-tRNA synthetase alpha subunit</fullName>
        <shortName evidence="13">PheRS</shortName>
    </alternativeName>
</protein>
<evidence type="ECO:0000313" key="16">
    <source>
        <dbReference type="Proteomes" id="UP000178602"/>
    </source>
</evidence>
<dbReference type="EMBL" id="MEUG01000001">
    <property type="protein sequence ID" value="OGC27605.1"/>
    <property type="molecule type" value="Genomic_DNA"/>
</dbReference>
<dbReference type="InterPro" id="IPR004529">
    <property type="entry name" value="Phe-tRNA-synth_IIc_asu"/>
</dbReference>
<evidence type="ECO:0000256" key="4">
    <source>
        <dbReference type="ARBA" id="ARBA00022490"/>
    </source>
</evidence>
<dbReference type="InterPro" id="IPR045864">
    <property type="entry name" value="aa-tRNA-synth_II/BPL/LPL"/>
</dbReference>
<feature type="domain" description="Aminoacyl-transfer RNA synthetases class-II family profile" evidence="14">
    <location>
        <begin position="116"/>
        <end position="319"/>
    </location>
</feature>
<dbReference type="InterPro" id="IPR004188">
    <property type="entry name" value="Phe-tRNA_ligase_II_N"/>
</dbReference>
<gene>
    <name evidence="13" type="primary">pheS</name>
    <name evidence="15" type="ORF">A3K49_01090</name>
</gene>
<evidence type="ECO:0000259" key="14">
    <source>
        <dbReference type="PROSITE" id="PS50862"/>
    </source>
</evidence>
<dbReference type="FunFam" id="3.30.930.10:FF:000003">
    <property type="entry name" value="Phenylalanine--tRNA ligase alpha subunit"/>
    <property type="match status" value="1"/>
</dbReference>
<comment type="caution">
    <text evidence="15">The sequence shown here is derived from an EMBL/GenBank/DDBJ whole genome shotgun (WGS) entry which is preliminary data.</text>
</comment>
<dbReference type="AlphaFoldDB" id="A0A1F4T497"/>